<name>A0A7M5XBM9_9CNID</name>
<dbReference type="EnsemblMetazoa" id="CLYHEMT020928.1">
    <property type="protein sequence ID" value="CLYHEMP020928.1"/>
    <property type="gene ID" value="CLYHEMG020928"/>
</dbReference>
<keyword evidence="3" id="KW-1185">Reference proteome</keyword>
<accession>A0A7M5XBM9</accession>
<keyword evidence="1" id="KW-0732">Signal</keyword>
<organism evidence="2 3">
    <name type="scientific">Clytia hemisphaerica</name>
    <dbReference type="NCBI Taxonomy" id="252671"/>
    <lineage>
        <taxon>Eukaryota</taxon>
        <taxon>Metazoa</taxon>
        <taxon>Cnidaria</taxon>
        <taxon>Hydrozoa</taxon>
        <taxon>Hydroidolina</taxon>
        <taxon>Leptothecata</taxon>
        <taxon>Obeliida</taxon>
        <taxon>Clytiidae</taxon>
        <taxon>Clytia</taxon>
    </lineage>
</organism>
<evidence type="ECO:0000313" key="3">
    <source>
        <dbReference type="Proteomes" id="UP000594262"/>
    </source>
</evidence>
<dbReference type="RefSeq" id="XP_066913796.1">
    <property type="nucleotide sequence ID" value="XM_067057695.1"/>
</dbReference>
<feature type="signal peptide" evidence="1">
    <location>
        <begin position="1"/>
        <end position="19"/>
    </location>
</feature>
<sequence length="163" mass="19075">MKIWKALLLLTFLVYTVYCEETEEIENSLEDVADIEETPALTSNDEETNDEDEAAETKQILSKEAVEAIEAPISGGWVQERGSCRLRRIRRTCRTLRRLCKRLGFGRRCILRQIFRRCKYVFRNRCNFCRRGRHGRRCQPQYSGGLIQNYEVESSYEVVPISA</sequence>
<dbReference type="GeneID" id="136801070"/>
<evidence type="ECO:0008006" key="4">
    <source>
        <dbReference type="Google" id="ProtNLM"/>
    </source>
</evidence>
<reference evidence="2" key="1">
    <citation type="submission" date="2021-01" db="UniProtKB">
        <authorList>
            <consortium name="EnsemblMetazoa"/>
        </authorList>
    </citation>
    <scope>IDENTIFICATION</scope>
</reference>
<evidence type="ECO:0000256" key="1">
    <source>
        <dbReference type="SAM" id="SignalP"/>
    </source>
</evidence>
<dbReference type="Proteomes" id="UP000594262">
    <property type="component" value="Unplaced"/>
</dbReference>
<feature type="chain" id="PRO_5029504484" description="Cnidarian restricted protein" evidence="1">
    <location>
        <begin position="20"/>
        <end position="163"/>
    </location>
</feature>
<evidence type="ECO:0000313" key="2">
    <source>
        <dbReference type="EnsemblMetazoa" id="CLYHEMP020928.1"/>
    </source>
</evidence>
<protein>
    <recommendedName>
        <fullName evidence="4">Cnidarian restricted protein</fullName>
    </recommendedName>
</protein>
<proteinExistence type="predicted"/>
<dbReference type="AlphaFoldDB" id="A0A7M5XBM9"/>